<dbReference type="InterPro" id="IPR013087">
    <property type="entry name" value="Znf_C2H2_type"/>
</dbReference>
<evidence type="ECO:0000256" key="9">
    <source>
        <dbReference type="SAM" id="MobiDB-lite"/>
    </source>
</evidence>
<evidence type="ECO:0000256" key="4">
    <source>
        <dbReference type="ARBA" id="ARBA00022833"/>
    </source>
</evidence>
<dbReference type="GO" id="GO:0008270">
    <property type="term" value="F:zinc ion binding"/>
    <property type="evidence" value="ECO:0007669"/>
    <property type="project" value="UniProtKB-KW"/>
</dbReference>
<keyword evidence="7" id="KW-0539">Nucleus</keyword>
<evidence type="ECO:0000256" key="6">
    <source>
        <dbReference type="ARBA" id="ARBA00023163"/>
    </source>
</evidence>
<keyword evidence="4" id="KW-0862">Zinc</keyword>
<evidence type="ECO:0000256" key="2">
    <source>
        <dbReference type="ARBA" id="ARBA00022723"/>
    </source>
</evidence>
<evidence type="ECO:0000259" key="10">
    <source>
        <dbReference type="PROSITE" id="PS50157"/>
    </source>
</evidence>
<evidence type="ECO:0000256" key="7">
    <source>
        <dbReference type="ARBA" id="ARBA00023242"/>
    </source>
</evidence>
<keyword evidence="5" id="KW-0805">Transcription regulation</keyword>
<feature type="region of interest" description="Disordered" evidence="9">
    <location>
        <begin position="1"/>
        <end position="21"/>
    </location>
</feature>
<dbReference type="GO" id="GO:0006357">
    <property type="term" value="P:regulation of transcription by RNA polymerase II"/>
    <property type="evidence" value="ECO:0007669"/>
    <property type="project" value="TreeGrafter"/>
</dbReference>
<keyword evidence="2" id="KW-0479">Metal-binding</keyword>
<evidence type="ECO:0000313" key="12">
    <source>
        <dbReference type="Proteomes" id="UP000799424"/>
    </source>
</evidence>
<dbReference type="Gene3D" id="3.30.160.60">
    <property type="entry name" value="Classic Zinc Finger"/>
    <property type="match status" value="4"/>
</dbReference>
<dbReference type="InterPro" id="IPR036236">
    <property type="entry name" value="Znf_C2H2_sf"/>
</dbReference>
<dbReference type="AlphaFoldDB" id="A0A6A6ZM32"/>
<feature type="domain" description="C2H2-type" evidence="10">
    <location>
        <begin position="418"/>
        <end position="445"/>
    </location>
</feature>
<feature type="domain" description="C2H2-type" evidence="10">
    <location>
        <begin position="527"/>
        <end position="550"/>
    </location>
</feature>
<evidence type="ECO:0000313" key="11">
    <source>
        <dbReference type="EMBL" id="KAF2821729.1"/>
    </source>
</evidence>
<evidence type="ECO:0000256" key="8">
    <source>
        <dbReference type="PROSITE-ProRule" id="PRU00042"/>
    </source>
</evidence>
<name>A0A6A6ZM32_9PLEO</name>
<evidence type="ECO:0000256" key="3">
    <source>
        <dbReference type="ARBA" id="ARBA00022771"/>
    </source>
</evidence>
<keyword evidence="12" id="KW-1185">Reference proteome</keyword>
<dbReference type="PROSITE" id="PS00028">
    <property type="entry name" value="ZINC_FINGER_C2H2_1"/>
    <property type="match status" value="5"/>
</dbReference>
<dbReference type="InterPro" id="IPR051061">
    <property type="entry name" value="Zinc_finger_trans_reg"/>
</dbReference>
<keyword evidence="6" id="KW-0804">Transcription</keyword>
<feature type="domain" description="C2H2-type" evidence="10">
    <location>
        <begin position="293"/>
        <end position="316"/>
    </location>
</feature>
<proteinExistence type="predicted"/>
<dbReference type="SMART" id="SM00355">
    <property type="entry name" value="ZnF_C2H2"/>
    <property type="match status" value="7"/>
</dbReference>
<dbReference type="SUPFAM" id="SSF57667">
    <property type="entry name" value="beta-beta-alpha zinc fingers"/>
    <property type="match status" value="3"/>
</dbReference>
<dbReference type="PANTHER" id="PTHR46179">
    <property type="entry name" value="ZINC FINGER PROTEIN"/>
    <property type="match status" value="1"/>
</dbReference>
<evidence type="ECO:0000256" key="5">
    <source>
        <dbReference type="ARBA" id="ARBA00023015"/>
    </source>
</evidence>
<dbReference type="Proteomes" id="UP000799424">
    <property type="component" value="Unassembled WGS sequence"/>
</dbReference>
<feature type="domain" description="C2H2-type" evidence="10">
    <location>
        <begin position="558"/>
        <end position="589"/>
    </location>
</feature>
<organism evidence="11 12">
    <name type="scientific">Ophiobolus disseminans</name>
    <dbReference type="NCBI Taxonomy" id="1469910"/>
    <lineage>
        <taxon>Eukaryota</taxon>
        <taxon>Fungi</taxon>
        <taxon>Dikarya</taxon>
        <taxon>Ascomycota</taxon>
        <taxon>Pezizomycotina</taxon>
        <taxon>Dothideomycetes</taxon>
        <taxon>Pleosporomycetidae</taxon>
        <taxon>Pleosporales</taxon>
        <taxon>Pleosporineae</taxon>
        <taxon>Phaeosphaeriaceae</taxon>
        <taxon>Ophiobolus</taxon>
    </lineage>
</organism>
<dbReference type="Pfam" id="PF00096">
    <property type="entry name" value="zf-C2H2"/>
    <property type="match status" value="5"/>
</dbReference>
<evidence type="ECO:0000256" key="1">
    <source>
        <dbReference type="ARBA" id="ARBA00004123"/>
    </source>
</evidence>
<feature type="domain" description="C2H2-type" evidence="10">
    <location>
        <begin position="498"/>
        <end position="528"/>
    </location>
</feature>
<dbReference type="GO" id="GO:0005634">
    <property type="term" value="C:nucleus"/>
    <property type="evidence" value="ECO:0007669"/>
    <property type="project" value="UniProtKB-SubCell"/>
</dbReference>
<dbReference type="EMBL" id="MU006236">
    <property type="protein sequence ID" value="KAF2821729.1"/>
    <property type="molecule type" value="Genomic_DNA"/>
</dbReference>
<dbReference type="OrthoDB" id="3800855at2759"/>
<dbReference type="PANTHER" id="PTHR46179:SF13">
    <property type="entry name" value="C2H2-TYPE DOMAIN-CONTAINING PROTEIN"/>
    <property type="match status" value="1"/>
</dbReference>
<reference evidence="11" key="1">
    <citation type="journal article" date="2020" name="Stud. Mycol.">
        <title>101 Dothideomycetes genomes: a test case for predicting lifestyles and emergence of pathogens.</title>
        <authorList>
            <person name="Haridas S."/>
            <person name="Albert R."/>
            <person name="Binder M."/>
            <person name="Bloem J."/>
            <person name="Labutti K."/>
            <person name="Salamov A."/>
            <person name="Andreopoulos B."/>
            <person name="Baker S."/>
            <person name="Barry K."/>
            <person name="Bills G."/>
            <person name="Bluhm B."/>
            <person name="Cannon C."/>
            <person name="Castanera R."/>
            <person name="Culley D."/>
            <person name="Daum C."/>
            <person name="Ezra D."/>
            <person name="Gonzalez J."/>
            <person name="Henrissat B."/>
            <person name="Kuo A."/>
            <person name="Liang C."/>
            <person name="Lipzen A."/>
            <person name="Lutzoni F."/>
            <person name="Magnuson J."/>
            <person name="Mondo S."/>
            <person name="Nolan M."/>
            <person name="Ohm R."/>
            <person name="Pangilinan J."/>
            <person name="Park H.-J."/>
            <person name="Ramirez L."/>
            <person name="Alfaro M."/>
            <person name="Sun H."/>
            <person name="Tritt A."/>
            <person name="Yoshinaga Y."/>
            <person name="Zwiers L.-H."/>
            <person name="Turgeon B."/>
            <person name="Goodwin S."/>
            <person name="Spatafora J."/>
            <person name="Crous P."/>
            <person name="Grigoriev I."/>
        </authorList>
    </citation>
    <scope>NUCLEOTIDE SEQUENCE</scope>
    <source>
        <strain evidence="11">CBS 113818</strain>
    </source>
</reference>
<dbReference type="PROSITE" id="PS50157">
    <property type="entry name" value="ZINC_FINGER_C2H2_2"/>
    <property type="match status" value="6"/>
</dbReference>
<gene>
    <name evidence="11" type="ORF">CC86DRAFT_99909</name>
</gene>
<comment type="subcellular location">
    <subcellularLocation>
        <location evidence="1">Nucleus</location>
    </subcellularLocation>
</comment>
<feature type="domain" description="C2H2-type" evidence="10">
    <location>
        <begin position="445"/>
        <end position="473"/>
    </location>
</feature>
<protein>
    <recommendedName>
        <fullName evidence="10">C2H2-type domain-containing protein</fullName>
    </recommendedName>
</protein>
<accession>A0A6A6ZM32</accession>
<keyword evidence="3 8" id="KW-0863">Zinc-finger</keyword>
<sequence>MNRILLDDEPNNTTSDLDWPGSHDAWAERDHEIYVLSEEQPVSWTSEHTLHPFEYNDEATVTASAQPSLQELEQTRSVDGPYEGHLEGQVPQPWTPFGARDHSGSWTESLGLENVHTAHNEPTGHPFWTSTVGNTDGNWLIPPQVNNSQDQMLDVSNSRPWSPLMQVSEHNISGMEESSQTLLPSLCSGSYFRPPLGDMDVHPHTVFPSSIHPWQHYPIVPDSSVTRRPSPTLSVTPSSTWSATSQTTETLTDVLPCLVSDCPKTFAGRYRRGNQQRHMRLKHRSSASEERSYPCEACGKTFMRQDARLKHLRIKHPERGIAAYLQRRATVDIKTEEQTLPTEIVPLGLPSEQGIGEVSPLGPCMDIELLPDRQVNLESQLIASEIPSQGLAMALRNTADPSPANSNVDSSTVEDRRLECDLCESTFLRLADLRRHEQKHEDPAYRCSVPGCDRSFYRIDKLRDHVRQAHKADILTTDEGPMVIDVPEEPPIITPSSFPCTEAECSEVFQTAGLLKKHINRKHVRRYTCNSCGAAFHLNTDLKRHQTTVHELDLKESYPCPNEGCTQTFARRDNLTRHARHCKHAPDASTEKEPD</sequence>